<protein>
    <submittedName>
        <fullName evidence="2">Uncharacterized protein</fullName>
    </submittedName>
</protein>
<evidence type="ECO:0000313" key="2">
    <source>
        <dbReference type="EMBL" id="TYJ01876.1"/>
    </source>
</evidence>
<feature type="chain" id="PRO_5022853595" evidence="1">
    <location>
        <begin position="23"/>
        <end position="95"/>
    </location>
</feature>
<keyword evidence="1" id="KW-0732">Signal</keyword>
<evidence type="ECO:0000256" key="1">
    <source>
        <dbReference type="SAM" id="SignalP"/>
    </source>
</evidence>
<reference evidence="2 3" key="1">
    <citation type="submission" date="2019-07" db="EMBL/GenBank/DDBJ databases">
        <title>WGS assembly of Gossypium mustelinum.</title>
        <authorList>
            <person name="Chen Z.J."/>
            <person name="Sreedasyam A."/>
            <person name="Ando A."/>
            <person name="Song Q."/>
            <person name="De L."/>
            <person name="Hulse-Kemp A."/>
            <person name="Ding M."/>
            <person name="Ye W."/>
            <person name="Kirkbride R."/>
            <person name="Jenkins J."/>
            <person name="Plott C."/>
            <person name="Lovell J."/>
            <person name="Lin Y.-M."/>
            <person name="Vaughn R."/>
            <person name="Liu B."/>
            <person name="Li W."/>
            <person name="Simpson S."/>
            <person name="Scheffler B."/>
            <person name="Saski C."/>
            <person name="Grover C."/>
            <person name="Hu G."/>
            <person name="Conover J."/>
            <person name="Carlson J."/>
            <person name="Shu S."/>
            <person name="Boston L."/>
            <person name="Williams M."/>
            <person name="Peterson D."/>
            <person name="Mcgee K."/>
            <person name="Jones D."/>
            <person name="Wendel J."/>
            <person name="Stelly D."/>
            <person name="Grimwood J."/>
            <person name="Schmutz J."/>
        </authorList>
    </citation>
    <scope>NUCLEOTIDE SEQUENCE [LARGE SCALE GENOMIC DNA]</scope>
    <source>
        <strain evidence="2">1408120.09</strain>
    </source>
</reference>
<dbReference type="AlphaFoldDB" id="A0A5D2WJP4"/>
<organism evidence="2 3">
    <name type="scientific">Gossypium mustelinum</name>
    <name type="common">Cotton</name>
    <name type="synonym">Gossypium caicoense</name>
    <dbReference type="NCBI Taxonomy" id="34275"/>
    <lineage>
        <taxon>Eukaryota</taxon>
        <taxon>Viridiplantae</taxon>
        <taxon>Streptophyta</taxon>
        <taxon>Embryophyta</taxon>
        <taxon>Tracheophyta</taxon>
        <taxon>Spermatophyta</taxon>
        <taxon>Magnoliopsida</taxon>
        <taxon>eudicotyledons</taxon>
        <taxon>Gunneridae</taxon>
        <taxon>Pentapetalae</taxon>
        <taxon>rosids</taxon>
        <taxon>malvids</taxon>
        <taxon>Malvales</taxon>
        <taxon>Malvaceae</taxon>
        <taxon>Malvoideae</taxon>
        <taxon>Gossypium</taxon>
    </lineage>
</organism>
<proteinExistence type="predicted"/>
<evidence type="ECO:0000313" key="3">
    <source>
        <dbReference type="Proteomes" id="UP000323597"/>
    </source>
</evidence>
<accession>A0A5D2WJP4</accession>
<name>A0A5D2WJP4_GOSMU</name>
<dbReference type="EMBL" id="CM017648">
    <property type="protein sequence ID" value="TYJ01876.1"/>
    <property type="molecule type" value="Genomic_DNA"/>
</dbReference>
<keyword evidence="3" id="KW-1185">Reference proteome</keyword>
<feature type="signal peptide" evidence="1">
    <location>
        <begin position="1"/>
        <end position="22"/>
    </location>
</feature>
<gene>
    <name evidence="2" type="ORF">E1A91_A13G185200v1</name>
</gene>
<sequence>MSSRKVPVSWVYSLALQSGSLCCPLVVGSWVEGSNLFSDSSLRLLTYNKSNAISLGQQVKQNWVFFQLLSLKLISTMNNNLSEKIDNPNPLEVTH</sequence>
<dbReference type="Proteomes" id="UP000323597">
    <property type="component" value="Chromosome A13"/>
</dbReference>